<dbReference type="CDD" id="cd20071">
    <property type="entry name" value="SET_SMYD"/>
    <property type="match status" value="1"/>
</dbReference>
<organism evidence="2">
    <name type="scientific">Podospora anserina (strain S / ATCC MYA-4624 / DSM 980 / FGSC 10383)</name>
    <name type="common">Pleurage anserina</name>
    <dbReference type="NCBI Taxonomy" id="515849"/>
    <lineage>
        <taxon>Eukaryota</taxon>
        <taxon>Fungi</taxon>
        <taxon>Dikarya</taxon>
        <taxon>Ascomycota</taxon>
        <taxon>Pezizomycotina</taxon>
        <taxon>Sordariomycetes</taxon>
        <taxon>Sordariomycetidae</taxon>
        <taxon>Sordariales</taxon>
        <taxon>Podosporaceae</taxon>
        <taxon>Podospora</taxon>
        <taxon>Podospora anserina</taxon>
    </lineage>
</organism>
<feature type="domain" description="SET" evidence="1">
    <location>
        <begin position="336"/>
        <end position="516"/>
    </location>
</feature>
<dbReference type="EMBL" id="FO904941">
    <property type="protein sequence ID" value="CDP31596.1"/>
    <property type="molecule type" value="Genomic_DNA"/>
</dbReference>
<dbReference type="GeneID" id="11176192"/>
<dbReference type="InterPro" id="IPR046341">
    <property type="entry name" value="SET_dom_sf"/>
</dbReference>
<dbReference type="PROSITE" id="PS50280">
    <property type="entry name" value="SET"/>
    <property type="match status" value="1"/>
</dbReference>
<dbReference type="PANTHER" id="PTHR47643:SF2">
    <property type="entry name" value="TPR DOMAIN PROTEIN (AFU_ORTHOLOGUE AFUA_5G12710)"/>
    <property type="match status" value="1"/>
</dbReference>
<dbReference type="VEuPathDB" id="FungiDB:PODANS_6_10930"/>
<reference evidence="2 4" key="1">
    <citation type="journal article" date="2008" name="Genome Biol.">
        <title>The genome sequence of the model ascomycete fungus Podospora anserina.</title>
        <authorList>
            <person name="Espagne E."/>
            <person name="Lespinet O."/>
            <person name="Malagnac F."/>
            <person name="Da Silva C."/>
            <person name="Jaillon O."/>
            <person name="Porcel B.M."/>
            <person name="Couloux A."/>
            <person name="Aury J.-M."/>
            <person name="Segurens B."/>
            <person name="Poulain J."/>
            <person name="Anthouard V."/>
            <person name="Grossetete S."/>
            <person name="Khalili H."/>
            <person name="Coppin E."/>
            <person name="Dequard-Chablat M."/>
            <person name="Picard M."/>
            <person name="Contamine V."/>
            <person name="Arnaise S."/>
            <person name="Bourdais A."/>
            <person name="Berteaux-Lecellier V."/>
            <person name="Gautheret D."/>
            <person name="de Vries R.P."/>
            <person name="Battaglia E."/>
            <person name="Coutinho P.M."/>
            <person name="Danchin E.G.J."/>
            <person name="Henrissat B."/>
            <person name="El Khoury R."/>
            <person name="Sainsard-Chanet A."/>
            <person name="Boivin A."/>
            <person name="Pinan-Lucarre B."/>
            <person name="Sellem C.H."/>
            <person name="Debuchy R."/>
            <person name="Wincker P."/>
            <person name="Weissenbach J."/>
            <person name="Silar P."/>
        </authorList>
    </citation>
    <scope>NUCLEOTIDE SEQUENCE [LARGE SCALE GENOMIC DNA]</scope>
    <source>
        <strain evidence="4">S / ATCC MYA-4624 / DSM 980 / FGSC 10383</strain>
        <strain evidence="2">S mat+</strain>
    </source>
</reference>
<dbReference type="PANTHER" id="PTHR47643">
    <property type="entry name" value="TPR DOMAIN PROTEIN (AFU_ORTHOLOGUE AFUA_5G12710)"/>
    <property type="match status" value="1"/>
</dbReference>
<dbReference type="InterPro" id="IPR053209">
    <property type="entry name" value="Gramillin-biosynth_MTr"/>
</dbReference>
<gene>
    <name evidence="2" type="ORF">PODANS_6_10930</name>
</gene>
<dbReference type="InterPro" id="IPR001214">
    <property type="entry name" value="SET_dom"/>
</dbReference>
<dbReference type="RefSeq" id="XP_003437517.1">
    <property type="nucleotide sequence ID" value="XM_003437469.1"/>
</dbReference>
<dbReference type="EMBL" id="CU633872">
    <property type="protein sequence ID" value="CAP65602.1"/>
    <property type="molecule type" value="Genomic_DNA"/>
</dbReference>
<proteinExistence type="predicted"/>
<dbReference type="SUPFAM" id="SSF48452">
    <property type="entry name" value="TPR-like"/>
    <property type="match status" value="1"/>
</dbReference>
<evidence type="ECO:0000313" key="2">
    <source>
        <dbReference type="EMBL" id="CAP65602.1"/>
    </source>
</evidence>
<dbReference type="InterPro" id="IPR011990">
    <property type="entry name" value="TPR-like_helical_dom_sf"/>
</dbReference>
<reference evidence="2" key="2">
    <citation type="submission" date="2008-07" db="EMBL/GenBank/DDBJ databases">
        <authorList>
            <person name="Genoscope - CEA"/>
        </authorList>
    </citation>
    <scope>NUCLEOTIDE SEQUENCE</scope>
    <source>
        <strain evidence="2">S mat+</strain>
    </source>
</reference>
<dbReference type="KEGG" id="pan:PODANS72p303"/>
<dbReference type="eggNOG" id="KOG2084">
    <property type="taxonomic scope" value="Eukaryota"/>
</dbReference>
<name>B2ANM2_PODAN</name>
<dbReference type="Pfam" id="PF00856">
    <property type="entry name" value="SET"/>
    <property type="match status" value="1"/>
</dbReference>
<reference evidence="3" key="4">
    <citation type="submission" date="2015-04" db="EMBL/GenBank/DDBJ databases">
        <title>Maintaining two mating types: Structure of the mating type locus and its role in heterokaryosis in Podospora anserina.</title>
        <authorList>
            <person name="Grognet P."/>
            <person name="Bidard F."/>
            <person name="Kuchly C."/>
            <person name="Chan Ho Tong L."/>
            <person name="Coppin E."/>
            <person name="Ait Benkhali J."/>
            <person name="Couloux A."/>
            <person name="Wincker P."/>
            <person name="Debuchy R."/>
            <person name="Silar P."/>
        </authorList>
    </citation>
    <scope>NUCLEOTIDE SEQUENCE</scope>
</reference>
<protein>
    <submittedName>
        <fullName evidence="2">Podospora anserina S mat+ genomic DNA chromosome 6, supercontig 4</fullName>
    </submittedName>
</protein>
<evidence type="ECO:0000259" key="1">
    <source>
        <dbReference type="PROSITE" id="PS50280"/>
    </source>
</evidence>
<dbReference type="Gene3D" id="2.170.270.10">
    <property type="entry name" value="SET domain"/>
    <property type="match status" value="1"/>
</dbReference>
<dbReference type="AlphaFoldDB" id="B2ANM2"/>
<reference evidence="4" key="3">
    <citation type="journal article" date="2014" name="Genetics">
        <title>Maintaining two mating types: Structure of the mating type locus and its role in heterokaryosis in Podospora anserina.</title>
        <authorList>
            <person name="Grognet P."/>
            <person name="Bidard F."/>
            <person name="Kuchly C."/>
            <person name="Tong L.C.H."/>
            <person name="Coppin E."/>
            <person name="Benkhali J.A."/>
            <person name="Couloux A."/>
            <person name="Wincker P."/>
            <person name="Debuchy R."/>
            <person name="Silar P."/>
        </authorList>
    </citation>
    <scope>GENOME REANNOTATION</scope>
    <source>
        <strain evidence="4">S / ATCC MYA-4624 / DSM 980 / FGSC 10383</strain>
    </source>
</reference>
<evidence type="ECO:0000313" key="3">
    <source>
        <dbReference type="EMBL" id="CDP31596.1"/>
    </source>
</evidence>
<accession>B2ANM2</accession>
<sequence>MNTLQAQDFPQILECIEDQKRMLRNAQSYAGQRPARKNEPKPAVQSWLLADLHVVHSSALPTLYPAILRAGKVLFNNLVLETHHRGTYLLVRVLTPQNRMTAVMAIVEDEKSEVFLLQLYHQVEMTEDILVPGGILIIKDPYLKLTADGRHGLRVDHVSDVVFLLAHDKRVPSCWHSELTNPQLKSADFWKTKGNEFFGQSRYQAAVEQALDSSPRADECHIIKLNRSLAFLRTNSFDAALVDVNSVLEVVNGKTKEKALFRKAQALYSLQRYRECCEALKALCLDYPDNAAAKVKLSEAVSRLAEQTTGKYQFKKLHAEAARLRPPQLDHATYIGPVEIRQSGSRGRNLFTTKAVKTGDLLFCEKAGDNLLIDVNANCFTSGAQPELITILVQKLYRNPSLTSAVKGLHCGSYSPVQGTFDIIDGMPVIDSFLLTRILLLNSFGCKFPEKAGALKRPVGIDRLGNLFPSLGLWTFASHMNHSCLSNAFRSFNGDMMIVRAIADIPVDAEITIQYLNPFNPQHQQKYIINWAFVCDCAMCEDDDHTSDIVIAKRKRLGESLQQLLRLLSRRGGSSGTASIASLIRKSSDLLAEMEETYIKPAEGVPRLTLWVGYRDFACALTLTGAGLSSNSQKAIEIGLKALRCLGFVIEGGSLGSNQGLVVKKWGYMEPGELDCWICLKTAYDCTGSHELALAAEGCAKVCYRIQLGEAETFQ</sequence>
<dbReference type="OrthoDB" id="438641at2759"/>
<dbReference type="SUPFAM" id="SSF82199">
    <property type="entry name" value="SET domain"/>
    <property type="match status" value="1"/>
</dbReference>
<dbReference type="Gene3D" id="1.25.40.10">
    <property type="entry name" value="Tetratricopeptide repeat domain"/>
    <property type="match status" value="1"/>
</dbReference>
<dbReference type="HOGENOM" id="CLU_009043_2_0_1"/>
<keyword evidence="4" id="KW-1185">Reference proteome</keyword>
<evidence type="ECO:0000313" key="4">
    <source>
        <dbReference type="Proteomes" id="UP000001197"/>
    </source>
</evidence>
<dbReference type="Proteomes" id="UP000001197">
    <property type="component" value="Chromosome 6"/>
</dbReference>